<dbReference type="SUPFAM" id="SSF74924">
    <property type="entry name" value="Cap-Gly domain"/>
    <property type="match status" value="1"/>
</dbReference>
<feature type="compositionally biased region" description="Polar residues" evidence="1">
    <location>
        <begin position="328"/>
        <end position="337"/>
    </location>
</feature>
<feature type="compositionally biased region" description="Polar residues" evidence="1">
    <location>
        <begin position="433"/>
        <end position="446"/>
    </location>
</feature>
<dbReference type="Pfam" id="PF01302">
    <property type="entry name" value="CAP_GLY"/>
    <property type="match status" value="1"/>
</dbReference>
<dbReference type="PROSITE" id="PS50245">
    <property type="entry name" value="CAP_GLY_2"/>
    <property type="match status" value="1"/>
</dbReference>
<sequence>MERAGQQYGRVAYCPYSDSSSSELQSYVRPFDTVRALHETVVSLRTALEESRREVDQLRQQISVRDTVEQGRSSAQHANEPLRGVTFRNRDCVTPIQSRPEQPRKEDFPDQSELETSREKVQEKSYAFLAGDKKSKRVHKKRKPKPNPATETSEEGLVDADVYEKDPARTKKLPGRDAVPTTHQKVSVVPDIHIVSQPGTGSHSGTMASRIDVKIKVSSNINMDDGSSEADSSEDAKDSSLPAEAPEGGEDGNGSVDQTPEDDEKTIANDANTDEVTVRERVLQTSGGEGGLRVSMVNEEQLSVRKSSEAISVRQVSSENLHVDTDRQSNASISEGDNSVFAEDPSTPGQAGEQAEAPSDGAERGVGVPVTGSYTVSDVTSESRRRMKKSESENQEEVDDIELIFSSDDNAKDIIQEDLVSISDYEPWHEAGQSGTPVLVSFTNLSSDREKGSSLERSDSEVAADGYESLAKGKSLESQDSLSLDNMKKSLDFSTKSSSLEKDSSLDYGAPRGTSVDAEPEGSNGEDTAQGDSFDVVGVNPLAAAGALGRRWTNFNVLIETDISKCGITEENILEMGRRNTCPNPPAYRPIIHQGSRIQPSGSSNRSPLAVKFSRSPRTYSPHQYLPPGKTLRTVIAAESGVRGATGDEVKRSRAAQTDISALAQQWRSETHLSGSEFVPGLYTLPSKFVPPAPGGKGKYPLRPSDKTQEARRVLLSDINFTSMVPELSRSADHLCQHQQDENGDPNRSPNYCKGNLLRTPEATKGIPPSFSMTSPGVSQWTVNESSIATQTTQTDAFWTNRGDSFDSSKSYSASSRYSTLSKHHRSRSVPSMRCAICRQTHQNTALRPSESMHYTPRVTFQEQPVHKIRGSLPDLRHDCNCPRRYGGPSLYRIHGDSGGSTDSLLEEAEEFLRRSLEGGTMLAMEDSHGPPLDVGVQPPATAGLMSHGAFHGHAAGHLQHAHLPHPHPTAKHRRCSENDIQRDFIPSKHALPFLPKTSKCLKPGHLAKVISRNGRVVVGRVRYIGPLAGSDSDDSYVGLQLPNNLGDCDGTIDGKRFFDCEPLHGIFVPFKKVVMAWNS</sequence>
<feature type="compositionally biased region" description="Basic and acidic residues" evidence="1">
    <location>
        <begin position="447"/>
        <end position="460"/>
    </location>
</feature>
<dbReference type="Proteomes" id="UP000075880">
    <property type="component" value="Unassembled WGS sequence"/>
</dbReference>
<protein>
    <recommendedName>
        <fullName evidence="2">CAP-Gly domain-containing protein</fullName>
    </recommendedName>
</protein>
<evidence type="ECO:0000313" key="4">
    <source>
        <dbReference type="Proteomes" id="UP000075880"/>
    </source>
</evidence>
<feature type="region of interest" description="Disordered" evidence="1">
    <location>
        <begin position="428"/>
        <end position="463"/>
    </location>
</feature>
<feature type="domain" description="CAP-Gly" evidence="2">
    <location>
        <begin position="1037"/>
        <end position="1070"/>
    </location>
</feature>
<feature type="region of interest" description="Disordered" evidence="1">
    <location>
        <begin position="65"/>
        <end position="178"/>
    </location>
</feature>
<accession>A0AAG5DTS0</accession>
<organism evidence="3 4">
    <name type="scientific">Anopheles atroparvus</name>
    <name type="common">European mosquito</name>
    <dbReference type="NCBI Taxonomy" id="41427"/>
    <lineage>
        <taxon>Eukaryota</taxon>
        <taxon>Metazoa</taxon>
        <taxon>Ecdysozoa</taxon>
        <taxon>Arthropoda</taxon>
        <taxon>Hexapoda</taxon>
        <taxon>Insecta</taxon>
        <taxon>Pterygota</taxon>
        <taxon>Neoptera</taxon>
        <taxon>Endopterygota</taxon>
        <taxon>Diptera</taxon>
        <taxon>Nematocera</taxon>
        <taxon>Culicoidea</taxon>
        <taxon>Culicidae</taxon>
        <taxon>Anophelinae</taxon>
        <taxon>Anopheles</taxon>
    </lineage>
</organism>
<dbReference type="InterPro" id="IPR000938">
    <property type="entry name" value="CAP-Gly_domain"/>
</dbReference>
<keyword evidence="4" id="KW-1185">Reference proteome</keyword>
<feature type="compositionally biased region" description="Acidic residues" evidence="1">
    <location>
        <begin position="393"/>
        <end position="402"/>
    </location>
</feature>
<evidence type="ECO:0000259" key="2">
    <source>
        <dbReference type="PROSITE" id="PS50245"/>
    </source>
</evidence>
<feature type="compositionally biased region" description="Basic and acidic residues" evidence="1">
    <location>
        <begin position="381"/>
        <end position="392"/>
    </location>
</feature>
<reference evidence="3" key="1">
    <citation type="submission" date="2024-04" db="UniProtKB">
        <authorList>
            <consortium name="EnsemblMetazoa"/>
        </authorList>
    </citation>
    <scope>IDENTIFICATION</scope>
    <source>
        <strain evidence="3">EBRO</strain>
    </source>
</reference>
<dbReference type="AlphaFoldDB" id="A0AAG5DTS0"/>
<feature type="region of interest" description="Disordered" evidence="1">
    <location>
        <begin position="494"/>
        <end position="534"/>
    </location>
</feature>
<name>A0AAG5DTS0_ANOAO</name>
<dbReference type="SMART" id="SM01052">
    <property type="entry name" value="CAP_GLY"/>
    <property type="match status" value="1"/>
</dbReference>
<proteinExistence type="predicted"/>
<feature type="compositionally biased region" description="Polar residues" evidence="1">
    <location>
        <begin position="65"/>
        <end position="77"/>
    </location>
</feature>
<dbReference type="EnsemblMetazoa" id="ENSAATROPT015973">
    <property type="protein sequence ID" value="ENSAATROPP014028"/>
    <property type="gene ID" value="ENSAATROPG013070"/>
</dbReference>
<feature type="region of interest" description="Disordered" evidence="1">
    <location>
        <begin position="219"/>
        <end position="403"/>
    </location>
</feature>
<dbReference type="Gene3D" id="2.30.30.190">
    <property type="entry name" value="CAP Gly-rich-like domain"/>
    <property type="match status" value="1"/>
</dbReference>
<dbReference type="InterPro" id="IPR036859">
    <property type="entry name" value="CAP-Gly_dom_sf"/>
</dbReference>
<evidence type="ECO:0000313" key="3">
    <source>
        <dbReference type="EnsemblMetazoa" id="ENSAATROPP014028"/>
    </source>
</evidence>
<feature type="compositionally biased region" description="Basic residues" evidence="1">
    <location>
        <begin position="134"/>
        <end position="145"/>
    </location>
</feature>
<evidence type="ECO:0000256" key="1">
    <source>
        <dbReference type="SAM" id="MobiDB-lite"/>
    </source>
</evidence>